<gene>
    <name evidence="4" type="ORF">CASFOL_017076</name>
</gene>
<feature type="domain" description="RRM" evidence="3">
    <location>
        <begin position="401"/>
        <end position="472"/>
    </location>
</feature>
<evidence type="ECO:0000313" key="5">
    <source>
        <dbReference type="Proteomes" id="UP001632038"/>
    </source>
</evidence>
<name>A0ABD3DD99_9LAMI</name>
<dbReference type="GO" id="GO:0003723">
    <property type="term" value="F:RNA binding"/>
    <property type="evidence" value="ECO:0007669"/>
    <property type="project" value="UniProtKB-UniRule"/>
</dbReference>
<organism evidence="4 5">
    <name type="scientific">Castilleja foliolosa</name>
    <dbReference type="NCBI Taxonomy" id="1961234"/>
    <lineage>
        <taxon>Eukaryota</taxon>
        <taxon>Viridiplantae</taxon>
        <taxon>Streptophyta</taxon>
        <taxon>Embryophyta</taxon>
        <taxon>Tracheophyta</taxon>
        <taxon>Spermatophyta</taxon>
        <taxon>Magnoliopsida</taxon>
        <taxon>eudicotyledons</taxon>
        <taxon>Gunneridae</taxon>
        <taxon>Pentapetalae</taxon>
        <taxon>asterids</taxon>
        <taxon>lamiids</taxon>
        <taxon>Lamiales</taxon>
        <taxon>Orobanchaceae</taxon>
        <taxon>Pedicularideae</taxon>
        <taxon>Castillejinae</taxon>
        <taxon>Castilleja</taxon>
    </lineage>
</organism>
<feature type="region of interest" description="Disordered" evidence="2">
    <location>
        <begin position="312"/>
        <end position="350"/>
    </location>
</feature>
<dbReference type="InterPro" id="IPR000504">
    <property type="entry name" value="RRM_dom"/>
</dbReference>
<keyword evidence="1" id="KW-0694">RNA-binding</keyword>
<comment type="caution">
    <text evidence="4">The sequence shown here is derived from an EMBL/GenBank/DDBJ whole genome shotgun (WGS) entry which is preliminary data.</text>
</comment>
<dbReference type="AlphaFoldDB" id="A0ABD3DD99"/>
<keyword evidence="5" id="KW-1185">Reference proteome</keyword>
<protein>
    <recommendedName>
        <fullName evidence="3">RRM domain-containing protein</fullName>
    </recommendedName>
</protein>
<evidence type="ECO:0000313" key="4">
    <source>
        <dbReference type="EMBL" id="KAL3639169.1"/>
    </source>
</evidence>
<proteinExistence type="predicted"/>
<evidence type="ECO:0000256" key="2">
    <source>
        <dbReference type="SAM" id="MobiDB-lite"/>
    </source>
</evidence>
<dbReference type="CDD" id="cd00590">
    <property type="entry name" value="RRM_SF"/>
    <property type="match status" value="1"/>
</dbReference>
<dbReference type="EMBL" id="JAVIJP010000018">
    <property type="protein sequence ID" value="KAL3639169.1"/>
    <property type="molecule type" value="Genomic_DNA"/>
</dbReference>
<sequence>MENPNPNPSKPDDDNEASDTEWGSLIENLLYGEADQVETAPCDDIIRLVPGGYNCTFAEFEALVANNARVNQIMADEDGDQIMTENGVPIQCVKEKNELIKGESLSVNDSQSEFIHLPRNRDVMGLQYPIQSFYSQCFVCETFLWLINPIRSLNSSNFRYVDPVPHNPEGTKQGTEQDSVVSAGPGTDIPVVPAELGTGDIPVVLDQVNPVPHNPEGTEQDPVVPTGPGTDIPVVPARSATGTDIPVVLDQVDPVPHNPEGTEQDPVIPAGPGKRTDIPVVLAESGTTGTDIPVVHDQVILIDVPEQLDSVAGRAGHSGTRVNTTDEPASKTKKRTASDEIIPSSSNPKKRRTYRKRLNIATPYAVAQLSKSKTSQVLCKAYNKYTEVRDEIDNSLFMETRKVYIHKFVEGTVTSDISRVLGVFGEIEEVKILLGFHGRVAYALFSEPKDAQEALSNPRGVVNGTEVEFHSGLLPCEHCKGSYAQF</sequence>
<dbReference type="Proteomes" id="UP001632038">
    <property type="component" value="Unassembled WGS sequence"/>
</dbReference>
<reference evidence="5" key="1">
    <citation type="journal article" date="2024" name="IScience">
        <title>Strigolactones Initiate the Formation of Haustorium-like Structures in Castilleja.</title>
        <authorList>
            <person name="Buerger M."/>
            <person name="Peterson D."/>
            <person name="Chory J."/>
        </authorList>
    </citation>
    <scope>NUCLEOTIDE SEQUENCE [LARGE SCALE GENOMIC DNA]</scope>
</reference>
<dbReference type="PROSITE" id="PS50102">
    <property type="entry name" value="RRM"/>
    <property type="match status" value="1"/>
</dbReference>
<dbReference type="InterPro" id="IPR035979">
    <property type="entry name" value="RBD_domain_sf"/>
</dbReference>
<evidence type="ECO:0000256" key="1">
    <source>
        <dbReference type="PROSITE-ProRule" id="PRU00176"/>
    </source>
</evidence>
<dbReference type="SUPFAM" id="SSF54928">
    <property type="entry name" value="RNA-binding domain, RBD"/>
    <property type="match status" value="1"/>
</dbReference>
<accession>A0ABD3DD99</accession>
<evidence type="ECO:0000259" key="3">
    <source>
        <dbReference type="PROSITE" id="PS50102"/>
    </source>
</evidence>